<evidence type="ECO:0000256" key="3">
    <source>
        <dbReference type="ARBA" id="ARBA00022490"/>
    </source>
</evidence>
<dbReference type="HAMAP" id="MF_00090">
    <property type="entry name" value="PIMT"/>
    <property type="match status" value="1"/>
</dbReference>
<comment type="caution">
    <text evidence="8">The sequence shown here is derived from an EMBL/GenBank/DDBJ whole genome shotgun (WGS) entry which is preliminary data.</text>
</comment>
<dbReference type="GO" id="GO:0005737">
    <property type="term" value="C:cytoplasm"/>
    <property type="evidence" value="ECO:0007669"/>
    <property type="project" value="UniProtKB-SubCell"/>
</dbReference>
<dbReference type="InterPro" id="IPR000682">
    <property type="entry name" value="PCMT"/>
</dbReference>
<reference evidence="8 9" key="1">
    <citation type="submission" date="2021-05" db="EMBL/GenBank/DDBJ databases">
        <title>Genetic and Functional Diversity in Clade A Lucinid endosymbionts from the Bahamas.</title>
        <authorList>
            <person name="Giani N.M."/>
            <person name="Engel A.S."/>
            <person name="Campbell B.J."/>
        </authorList>
    </citation>
    <scope>NUCLEOTIDE SEQUENCE [LARGE SCALE GENOMIC DNA]</scope>
    <source>
        <strain evidence="8">LUC16012Gg_MoonRockCtena</strain>
    </source>
</reference>
<dbReference type="GO" id="GO:0030091">
    <property type="term" value="P:protein repair"/>
    <property type="evidence" value="ECO:0007669"/>
    <property type="project" value="UniProtKB-UniRule"/>
</dbReference>
<evidence type="ECO:0000256" key="5">
    <source>
        <dbReference type="ARBA" id="ARBA00022679"/>
    </source>
</evidence>
<dbReference type="EC" id="2.1.1.77" evidence="7"/>
<dbReference type="SUPFAM" id="SSF53335">
    <property type="entry name" value="S-adenosyl-L-methionine-dependent methyltransferases"/>
    <property type="match status" value="1"/>
</dbReference>
<keyword evidence="5 7" id="KW-0808">Transferase</keyword>
<comment type="catalytic activity">
    <reaction evidence="7">
        <text>[protein]-L-isoaspartate + S-adenosyl-L-methionine = [protein]-L-isoaspartate alpha-methyl ester + S-adenosyl-L-homocysteine</text>
        <dbReference type="Rhea" id="RHEA:12705"/>
        <dbReference type="Rhea" id="RHEA-COMP:12143"/>
        <dbReference type="Rhea" id="RHEA-COMP:12144"/>
        <dbReference type="ChEBI" id="CHEBI:57856"/>
        <dbReference type="ChEBI" id="CHEBI:59789"/>
        <dbReference type="ChEBI" id="CHEBI:90596"/>
        <dbReference type="ChEBI" id="CHEBI:90598"/>
        <dbReference type="EC" id="2.1.1.77"/>
    </reaction>
</comment>
<dbReference type="AlphaFoldDB" id="A0A944MFW5"/>
<dbReference type="CDD" id="cd02440">
    <property type="entry name" value="AdoMet_MTases"/>
    <property type="match status" value="1"/>
</dbReference>
<dbReference type="Proteomes" id="UP000770889">
    <property type="component" value="Unassembled WGS sequence"/>
</dbReference>
<evidence type="ECO:0000256" key="4">
    <source>
        <dbReference type="ARBA" id="ARBA00022603"/>
    </source>
</evidence>
<dbReference type="PANTHER" id="PTHR11579:SF0">
    <property type="entry name" value="PROTEIN-L-ISOASPARTATE(D-ASPARTATE) O-METHYLTRANSFERASE"/>
    <property type="match status" value="1"/>
</dbReference>
<name>A0A944MFW5_9GAMM</name>
<comment type="function">
    <text evidence="7">Catalyzes the methyl esterification of L-isoaspartyl residues in peptides and proteins that result from spontaneous decomposition of normal L-aspartyl and L-asparaginyl residues. It plays a role in the repair and/or degradation of damaged proteins.</text>
</comment>
<comment type="subcellular location">
    <subcellularLocation>
        <location evidence="1 7">Cytoplasm</location>
    </subcellularLocation>
</comment>
<dbReference type="NCBIfam" id="NF001453">
    <property type="entry name" value="PRK00312.1"/>
    <property type="match status" value="1"/>
</dbReference>
<comment type="similarity">
    <text evidence="2 7">Belongs to the methyltransferase superfamily. L-isoaspartyl/D-aspartyl protein methyltransferase family.</text>
</comment>
<accession>A0A944MFW5</accession>
<keyword evidence="4 7" id="KW-0489">Methyltransferase</keyword>
<protein>
    <recommendedName>
        <fullName evidence="7">Protein-L-isoaspartate O-methyltransferase</fullName>
        <ecNumber evidence="7">2.1.1.77</ecNumber>
    </recommendedName>
    <alternativeName>
        <fullName evidence="7">L-isoaspartyl protein carboxyl methyltransferase</fullName>
    </alternativeName>
    <alternativeName>
        <fullName evidence="7">Protein L-isoaspartyl methyltransferase</fullName>
    </alternativeName>
    <alternativeName>
        <fullName evidence="7">Protein-beta-aspartate methyltransferase</fullName>
        <shortName evidence="7">PIMT</shortName>
    </alternativeName>
</protein>
<dbReference type="GO" id="GO:0004719">
    <property type="term" value="F:protein-L-isoaspartate (D-aspartate) O-methyltransferase activity"/>
    <property type="evidence" value="ECO:0007669"/>
    <property type="project" value="UniProtKB-UniRule"/>
</dbReference>
<dbReference type="EMBL" id="JAHHGM010000015">
    <property type="protein sequence ID" value="MBT2990240.1"/>
    <property type="molecule type" value="Genomic_DNA"/>
</dbReference>
<dbReference type="GO" id="GO:0032259">
    <property type="term" value="P:methylation"/>
    <property type="evidence" value="ECO:0007669"/>
    <property type="project" value="UniProtKB-KW"/>
</dbReference>
<keyword evidence="3 7" id="KW-0963">Cytoplasm</keyword>
<evidence type="ECO:0000256" key="6">
    <source>
        <dbReference type="ARBA" id="ARBA00022691"/>
    </source>
</evidence>
<dbReference type="InterPro" id="IPR029063">
    <property type="entry name" value="SAM-dependent_MTases_sf"/>
</dbReference>
<keyword evidence="6 7" id="KW-0949">S-adenosyl-L-methionine</keyword>
<evidence type="ECO:0000256" key="1">
    <source>
        <dbReference type="ARBA" id="ARBA00004496"/>
    </source>
</evidence>
<proteinExistence type="inferred from homology"/>
<dbReference type="Pfam" id="PF01135">
    <property type="entry name" value="PCMT"/>
    <property type="match status" value="1"/>
</dbReference>
<evidence type="ECO:0000313" key="9">
    <source>
        <dbReference type="Proteomes" id="UP000770889"/>
    </source>
</evidence>
<feature type="active site" evidence="7">
    <location>
        <position position="67"/>
    </location>
</feature>
<dbReference type="PANTHER" id="PTHR11579">
    <property type="entry name" value="PROTEIN-L-ISOASPARTATE O-METHYLTRANSFERASE"/>
    <property type="match status" value="1"/>
</dbReference>
<dbReference type="Gene3D" id="3.40.50.150">
    <property type="entry name" value="Vaccinia Virus protein VP39"/>
    <property type="match status" value="1"/>
</dbReference>
<organism evidence="8 9">
    <name type="scientific">Candidatus Thiodiazotropha taylori</name>
    <dbReference type="NCBI Taxonomy" id="2792791"/>
    <lineage>
        <taxon>Bacteria</taxon>
        <taxon>Pseudomonadati</taxon>
        <taxon>Pseudomonadota</taxon>
        <taxon>Gammaproteobacteria</taxon>
        <taxon>Chromatiales</taxon>
        <taxon>Sedimenticolaceae</taxon>
        <taxon>Candidatus Thiodiazotropha</taxon>
    </lineage>
</organism>
<gene>
    <name evidence="7" type="primary">pcm</name>
    <name evidence="8" type="ORF">KME65_14900</name>
</gene>
<evidence type="ECO:0000256" key="2">
    <source>
        <dbReference type="ARBA" id="ARBA00005369"/>
    </source>
</evidence>
<dbReference type="FunFam" id="3.40.50.150:FF:000010">
    <property type="entry name" value="Protein-L-isoaspartate O-methyltransferase"/>
    <property type="match status" value="1"/>
</dbReference>
<dbReference type="NCBIfam" id="TIGR00080">
    <property type="entry name" value="pimt"/>
    <property type="match status" value="1"/>
</dbReference>
<sequence length="231" mass="25550">MSDQQQMISDIEREVAYTRHMIGRSAFSHSVMNAIRLVPREAFVPETERRFAYNNGPLPIGCGQTISQPYIVALMTDLLELDGDDVVLEVGTGSGYQAAVLSRVAKQVYTLEIIDTLAERAAETLDNLGYDNITCRCVDGYNGWPEHAPYDAIMVTAAAVEIPPPLIDQLRPGGRLVIPLGRPYDYQNLVLVEKSRSGEVRERVILGVAFVPLTRSDAHRGIYGVDRSESI</sequence>
<evidence type="ECO:0000256" key="7">
    <source>
        <dbReference type="HAMAP-Rule" id="MF_00090"/>
    </source>
</evidence>
<evidence type="ECO:0000313" key="8">
    <source>
        <dbReference type="EMBL" id="MBT2990240.1"/>
    </source>
</evidence>